<evidence type="ECO:0000256" key="1">
    <source>
        <dbReference type="SAM" id="MobiDB-lite"/>
    </source>
</evidence>
<proteinExistence type="predicted"/>
<accession>A0A7R9FZV8</accession>
<sequence>MQSRVTVNVDEWLQDVDNLSVQDMQRSASALSVRTDASGAGEAPSSDSLYDSDFDVGSEVTPMERPDSVELVRDEETDRQDAAEVDGEWAMVEQERQRLEQLTAGWDDPTQVDWGHTEEESFTQATAATVGSDTDADSLQQQTPGAAPDTPGMDIVLSYKCIALYNYTFGSSTRQVETRIDGEIETVSKYKRSLTLFMFGASFPVQQEDTRIWLPYV</sequence>
<gene>
    <name evidence="2" type="ORF">TSIB3V08_LOCUS5304</name>
</gene>
<feature type="region of interest" description="Disordered" evidence="1">
    <location>
        <begin position="27"/>
        <end position="66"/>
    </location>
</feature>
<organism evidence="2">
    <name type="scientific">Timema shepardi</name>
    <name type="common">Walking stick</name>
    <dbReference type="NCBI Taxonomy" id="629360"/>
    <lineage>
        <taxon>Eukaryota</taxon>
        <taxon>Metazoa</taxon>
        <taxon>Ecdysozoa</taxon>
        <taxon>Arthropoda</taxon>
        <taxon>Hexapoda</taxon>
        <taxon>Insecta</taxon>
        <taxon>Pterygota</taxon>
        <taxon>Neoptera</taxon>
        <taxon>Polyneoptera</taxon>
        <taxon>Phasmatodea</taxon>
        <taxon>Timematodea</taxon>
        <taxon>Timematoidea</taxon>
        <taxon>Timematidae</taxon>
        <taxon>Timema</taxon>
    </lineage>
</organism>
<evidence type="ECO:0000313" key="2">
    <source>
        <dbReference type="EMBL" id="CAD7261158.1"/>
    </source>
</evidence>
<dbReference type="AlphaFoldDB" id="A0A7R9FZV8"/>
<feature type="compositionally biased region" description="Polar residues" evidence="1">
    <location>
        <begin position="130"/>
        <end position="144"/>
    </location>
</feature>
<feature type="region of interest" description="Disordered" evidence="1">
    <location>
        <begin position="130"/>
        <end position="150"/>
    </location>
</feature>
<name>A0A7R9FZV8_TIMSH</name>
<dbReference type="EMBL" id="OC002038">
    <property type="protein sequence ID" value="CAD7261158.1"/>
    <property type="molecule type" value="Genomic_DNA"/>
</dbReference>
<reference evidence="2" key="1">
    <citation type="submission" date="2020-11" db="EMBL/GenBank/DDBJ databases">
        <authorList>
            <person name="Tran Van P."/>
        </authorList>
    </citation>
    <scope>NUCLEOTIDE SEQUENCE</scope>
</reference>
<protein>
    <submittedName>
        <fullName evidence="2">Uncharacterized protein</fullName>
    </submittedName>
</protein>